<dbReference type="Pfam" id="PF26311">
    <property type="entry name" value="ETF-QO_FixC_C"/>
    <property type="match status" value="1"/>
</dbReference>
<reference evidence="8" key="1">
    <citation type="submission" date="2017-02" db="EMBL/GenBank/DDBJ databases">
        <authorList>
            <person name="Varghese N."/>
            <person name="Submissions S."/>
        </authorList>
    </citation>
    <scope>NUCLEOTIDE SEQUENCE [LARGE SCALE GENOMIC DNA]</scope>
    <source>
        <strain evidence="8">DSM 16521</strain>
    </source>
</reference>
<evidence type="ECO:0000256" key="1">
    <source>
        <dbReference type="ARBA" id="ARBA00001974"/>
    </source>
</evidence>
<dbReference type="PRINTS" id="PR00420">
    <property type="entry name" value="RNGMNOXGNASE"/>
</dbReference>
<keyword evidence="5" id="KW-0560">Oxidoreductase</keyword>
<dbReference type="SUPFAM" id="SSF54373">
    <property type="entry name" value="FAD-linked reductases, C-terminal domain"/>
    <property type="match status" value="1"/>
</dbReference>
<proteinExistence type="inferred from homology"/>
<evidence type="ECO:0000259" key="6">
    <source>
        <dbReference type="Pfam" id="PF26311"/>
    </source>
</evidence>
<comment type="cofactor">
    <cofactor evidence="1">
        <name>FAD</name>
        <dbReference type="ChEBI" id="CHEBI:57692"/>
    </cofactor>
</comment>
<evidence type="ECO:0000256" key="3">
    <source>
        <dbReference type="ARBA" id="ARBA00022630"/>
    </source>
</evidence>
<keyword evidence="4" id="KW-0274">FAD</keyword>
<accession>A0A1T4QJZ4</accession>
<dbReference type="OrthoDB" id="9806565at2"/>
<protein>
    <submittedName>
        <fullName evidence="7">Electron transfer flavoprotein-quinone oxidoreductase</fullName>
    </submittedName>
</protein>
<comment type="similarity">
    <text evidence="2">Belongs to the ETF-QO/FixC family.</text>
</comment>
<dbReference type="AlphaFoldDB" id="A0A1T4QJZ4"/>
<dbReference type="Pfam" id="PF12831">
    <property type="entry name" value="FAD_oxidored"/>
    <property type="match status" value="1"/>
</dbReference>
<name>A0A1T4QJZ4_9FIRM</name>
<sequence length="430" mass="48150">MEKFDVIVVGAGPAGLAAAYTCAKAGLKTIVFERGEYPGSKNVMGGVLYRQATEEIIPGFYKEAPLERPIVEQNYWFLTDKSGVKMGYRSEKFGEEPYNNFTVLRAKFDRWLAKQVEKAGALIINETVVEDLLYERDRVVGVRTDRPEGDLRAEMVIICEGVNSLLTQKAGLRGDIPPEHLAVAVKEIIYLPAEKIEDRFGLEKGQGAVIELIGDPTYGMMGTGFIYTNRESISIGVGALLSEVVQRKINPNELLEHMKQHPLVRPLIEGGESKEYLAHLIPEGGYKAMPRLYASGVLVAGDSAMLVNGIHREGSNLAMMSGKFAAQTAIDAISTGDFSNQMLARYQERLQNSFVLQDLQKYQNATGLFEENPQYFSQYPAMLNQVMHEFFTVDNVPKKEKQKKMLEIIRQHRSLRQVAGDMFKLWRVLG</sequence>
<organism evidence="7 8">
    <name type="scientific">Carboxydocella sporoproducens DSM 16521</name>
    <dbReference type="NCBI Taxonomy" id="1121270"/>
    <lineage>
        <taxon>Bacteria</taxon>
        <taxon>Bacillati</taxon>
        <taxon>Bacillota</taxon>
        <taxon>Clostridia</taxon>
        <taxon>Eubacteriales</taxon>
        <taxon>Clostridiales Family XVI. Incertae Sedis</taxon>
        <taxon>Carboxydocella</taxon>
    </lineage>
</organism>
<keyword evidence="3" id="KW-0285">Flavoprotein</keyword>
<keyword evidence="8" id="KW-1185">Reference proteome</keyword>
<evidence type="ECO:0000256" key="4">
    <source>
        <dbReference type="ARBA" id="ARBA00022827"/>
    </source>
</evidence>
<dbReference type="Proteomes" id="UP000189933">
    <property type="component" value="Unassembled WGS sequence"/>
</dbReference>
<gene>
    <name evidence="7" type="ORF">SAMN02745885_01696</name>
</gene>
<dbReference type="InterPro" id="IPR036188">
    <property type="entry name" value="FAD/NAD-bd_sf"/>
</dbReference>
<dbReference type="Gene3D" id="3.50.50.60">
    <property type="entry name" value="FAD/NAD(P)-binding domain"/>
    <property type="match status" value="1"/>
</dbReference>
<dbReference type="SUPFAM" id="SSF51905">
    <property type="entry name" value="FAD/NAD(P)-binding domain"/>
    <property type="match status" value="1"/>
</dbReference>
<dbReference type="InterPro" id="IPR059103">
    <property type="entry name" value="FixC-like_C"/>
</dbReference>
<evidence type="ECO:0000313" key="8">
    <source>
        <dbReference type="Proteomes" id="UP000189933"/>
    </source>
</evidence>
<evidence type="ECO:0000256" key="5">
    <source>
        <dbReference type="ARBA" id="ARBA00023002"/>
    </source>
</evidence>
<dbReference type="EMBL" id="FUXM01000019">
    <property type="protein sequence ID" value="SKA04032.1"/>
    <property type="molecule type" value="Genomic_DNA"/>
</dbReference>
<dbReference type="InterPro" id="IPR039651">
    <property type="entry name" value="FixC-like"/>
</dbReference>
<evidence type="ECO:0000256" key="2">
    <source>
        <dbReference type="ARBA" id="ARBA00006796"/>
    </source>
</evidence>
<dbReference type="GO" id="GO:0016491">
    <property type="term" value="F:oxidoreductase activity"/>
    <property type="evidence" value="ECO:0007669"/>
    <property type="project" value="UniProtKB-KW"/>
</dbReference>
<evidence type="ECO:0000313" key="7">
    <source>
        <dbReference type="EMBL" id="SKA04032.1"/>
    </source>
</evidence>
<dbReference type="PANTHER" id="PTHR43624:SF2">
    <property type="entry name" value="ELECTRON TRANSFER FLAVOPROTEIN-QUINONE OXIDOREDUCTASE YDIS-RELATED"/>
    <property type="match status" value="1"/>
</dbReference>
<feature type="domain" description="FixC-like C-terminal" evidence="6">
    <location>
        <begin position="366"/>
        <end position="428"/>
    </location>
</feature>
<dbReference type="PANTHER" id="PTHR43624">
    <property type="entry name" value="ELECTRON TRANSFER FLAVOPROTEIN-QUINONE OXIDOREDUCTASE YDIS-RELATED"/>
    <property type="match status" value="1"/>
</dbReference>
<dbReference type="RefSeq" id="WP_078665739.1">
    <property type="nucleotide sequence ID" value="NZ_FUXM01000019.1"/>
</dbReference>